<dbReference type="PANTHER" id="PTHR14119">
    <property type="entry name" value="HYDROLASE"/>
    <property type="match status" value="1"/>
</dbReference>
<dbReference type="InterPro" id="IPR036380">
    <property type="entry name" value="Isochorismatase-like_sf"/>
</dbReference>
<dbReference type="PANTHER" id="PTHR14119:SF3">
    <property type="entry name" value="ISOCHORISMATASE DOMAIN-CONTAINING PROTEIN 2"/>
    <property type="match status" value="1"/>
</dbReference>
<dbReference type="SUPFAM" id="SSF52499">
    <property type="entry name" value="Isochorismatase-like hydrolases"/>
    <property type="match status" value="1"/>
</dbReference>
<dbReference type="OrthoDB" id="9796958at2"/>
<reference evidence="1 2" key="1">
    <citation type="journal article" date="2017" name="Genome Biol. Evol.">
        <title>Comparative Genomic Analysis Identifies a Campylobacter Clade Deficient in Selenium Metabolism.</title>
        <authorList>
            <person name="Miller W.G."/>
            <person name="Yee E."/>
            <person name="Lopes B.S."/>
            <person name="Chapman M.H."/>
            <person name="Huynh S."/>
            <person name="Bono J.L."/>
            <person name="Parker C.T."/>
            <person name="Strachan N.J.C."/>
            <person name="Forbes K.J."/>
        </authorList>
    </citation>
    <scope>NUCLEOTIDE SEQUENCE [LARGE SCALE GENOMIC DNA]</scope>
    <source>
        <strain evidence="1 2">NCTC 13003</strain>
    </source>
</reference>
<protein>
    <submittedName>
        <fullName evidence="1">YcaC-related amidohydrolase</fullName>
    </submittedName>
</protein>
<dbReference type="EMBL" id="CP018788">
    <property type="protein sequence ID" value="ARQ98571.1"/>
    <property type="molecule type" value="Genomic_DNA"/>
</dbReference>
<accession>A0A381D764</accession>
<proteinExistence type="predicted"/>
<dbReference type="InterPro" id="IPR000868">
    <property type="entry name" value="Isochorismatase-like_dom"/>
</dbReference>
<keyword evidence="2" id="KW-1185">Reference proteome</keyword>
<evidence type="ECO:0000313" key="2">
    <source>
        <dbReference type="Proteomes" id="UP000194309"/>
    </source>
</evidence>
<dbReference type="STRING" id="1660064.CIGN_0261"/>
<name>A0A1X9SQR4_9BACT</name>
<gene>
    <name evidence="1" type="ORF">CIGN_0261</name>
</gene>
<dbReference type="KEGG" id="cdev:CIGN_0261"/>
<evidence type="ECO:0000313" key="1">
    <source>
        <dbReference type="EMBL" id="ARQ98571.1"/>
    </source>
</evidence>
<sequence>MSLVLVIDIQERLTSAMSDAEELVANSLKFLQIAKELGIKIIATEQYPKGLGNTIDSLDCFIDEKFQKMEFSAYNAIKDQLTMVNNIYIIGIEAHICVYQTALDLIKNGHNVTLIDECISSRDPKNKSLAYANLKNISVKPLEMVAFELLKSAEHSSFKAISKLIK</sequence>
<dbReference type="InterPro" id="IPR050993">
    <property type="entry name" value="Isochorismatase_domain"/>
</dbReference>
<organism evidence="1 2">
    <name type="scientific">Campylobacter devanensis</name>
    <dbReference type="NCBI Taxonomy" id="3161138"/>
    <lineage>
        <taxon>Bacteria</taxon>
        <taxon>Pseudomonadati</taxon>
        <taxon>Campylobacterota</taxon>
        <taxon>Epsilonproteobacteria</taxon>
        <taxon>Campylobacterales</taxon>
        <taxon>Campylobacteraceae</taxon>
        <taxon>Campylobacter</taxon>
    </lineage>
</organism>
<dbReference type="Pfam" id="PF00857">
    <property type="entry name" value="Isochorismatase"/>
    <property type="match status" value="1"/>
</dbReference>
<dbReference type="Proteomes" id="UP000194309">
    <property type="component" value="Chromosome"/>
</dbReference>
<dbReference type="Gene3D" id="3.40.50.850">
    <property type="entry name" value="Isochorismatase-like"/>
    <property type="match status" value="1"/>
</dbReference>
<dbReference type="AlphaFoldDB" id="A0A1X9SQR4"/>
<accession>A0A1X9SQR4</accession>